<protein>
    <recommendedName>
        <fullName evidence="4">NACHT-NTPase and P-loop NTPases N-terminal domain-containing protein</fullName>
    </recommendedName>
</protein>
<dbReference type="EMBL" id="KL584753">
    <property type="protein sequence ID" value="KEQ97858.1"/>
    <property type="molecule type" value="Genomic_DNA"/>
</dbReference>
<gene>
    <name evidence="2" type="ORF">AUEXF2481DRAFT_27207</name>
</gene>
<dbReference type="GeneID" id="25363443"/>
<evidence type="ECO:0000313" key="3">
    <source>
        <dbReference type="Proteomes" id="UP000030641"/>
    </source>
</evidence>
<sequence>MAEVFGVVSGAVGVARFAFQIADGIRKLGDFCQAVKDTTIDLRDPISELIDLAELYKEIERSKRNLKDLQTLLSDVEAEARKRQTIGSVKAVLKKETFAKVQKRVERFKDAPQLSYMVYYKRVTYTFIRLS</sequence>
<keyword evidence="1" id="KW-0175">Coiled coil</keyword>
<evidence type="ECO:0008006" key="4">
    <source>
        <dbReference type="Google" id="ProtNLM"/>
    </source>
</evidence>
<evidence type="ECO:0000313" key="2">
    <source>
        <dbReference type="EMBL" id="KEQ97858.1"/>
    </source>
</evidence>
<dbReference type="Proteomes" id="UP000030641">
    <property type="component" value="Unassembled WGS sequence"/>
</dbReference>
<evidence type="ECO:0000256" key="1">
    <source>
        <dbReference type="SAM" id="Coils"/>
    </source>
</evidence>
<organism evidence="2 3">
    <name type="scientific">Aureobasidium subglaciale (strain EXF-2481)</name>
    <name type="common">Aureobasidium pullulans var. subglaciale</name>
    <dbReference type="NCBI Taxonomy" id="1043005"/>
    <lineage>
        <taxon>Eukaryota</taxon>
        <taxon>Fungi</taxon>
        <taxon>Dikarya</taxon>
        <taxon>Ascomycota</taxon>
        <taxon>Pezizomycotina</taxon>
        <taxon>Dothideomycetes</taxon>
        <taxon>Dothideomycetidae</taxon>
        <taxon>Dothideales</taxon>
        <taxon>Saccotheciaceae</taxon>
        <taxon>Aureobasidium</taxon>
    </lineage>
</organism>
<name>A0A074YJ66_AURSE</name>
<keyword evidence="3" id="KW-1185">Reference proteome</keyword>
<dbReference type="OMA" id="DNIAFLM"/>
<feature type="coiled-coil region" evidence="1">
    <location>
        <begin position="49"/>
        <end position="79"/>
    </location>
</feature>
<dbReference type="AlphaFoldDB" id="A0A074YJ66"/>
<dbReference type="HOGENOM" id="CLU_1927193_0_0_1"/>
<accession>A0A074YJ66</accession>
<reference evidence="2 3" key="1">
    <citation type="journal article" date="2014" name="BMC Genomics">
        <title>Genome sequencing of four Aureobasidium pullulans varieties: biotechnological potential, stress tolerance, and description of new species.</title>
        <authorList>
            <person name="Gostin Ar C."/>
            <person name="Ohm R.A."/>
            <person name="Kogej T."/>
            <person name="Sonjak S."/>
            <person name="Turk M."/>
            <person name="Zajc J."/>
            <person name="Zalar P."/>
            <person name="Grube M."/>
            <person name="Sun H."/>
            <person name="Han J."/>
            <person name="Sharma A."/>
            <person name="Chiniquy J."/>
            <person name="Ngan C.Y."/>
            <person name="Lipzen A."/>
            <person name="Barry K."/>
            <person name="Grigoriev I.V."/>
            <person name="Gunde-Cimerman N."/>
        </authorList>
    </citation>
    <scope>NUCLEOTIDE SEQUENCE [LARGE SCALE GENOMIC DNA]</scope>
    <source>
        <strain evidence="2 3">EXF-2481</strain>
    </source>
</reference>
<dbReference type="RefSeq" id="XP_013346259.1">
    <property type="nucleotide sequence ID" value="XM_013490805.1"/>
</dbReference>
<dbReference type="InParanoid" id="A0A074YJ66"/>
<proteinExistence type="predicted"/>
<dbReference type="OrthoDB" id="539213at2759"/>